<evidence type="ECO:0000313" key="2">
    <source>
        <dbReference type="EMBL" id="MBC1304926.1"/>
    </source>
</evidence>
<feature type="domain" description="Abortive phage infection protein C-terminal" evidence="1">
    <location>
        <begin position="268"/>
        <end position="550"/>
    </location>
</feature>
<comment type="caution">
    <text evidence="2">The sequence shown here is derived from an EMBL/GenBank/DDBJ whole genome shotgun (WGS) entry which is preliminary data.</text>
</comment>
<proteinExistence type="predicted"/>
<name>A0ABR6SEV4_ANAVA</name>
<evidence type="ECO:0000313" key="3">
    <source>
        <dbReference type="Proteomes" id="UP000570851"/>
    </source>
</evidence>
<dbReference type="Pfam" id="PF10592">
    <property type="entry name" value="AIPR"/>
    <property type="match status" value="1"/>
</dbReference>
<evidence type="ECO:0000259" key="1">
    <source>
        <dbReference type="Pfam" id="PF10592"/>
    </source>
</evidence>
<dbReference type="GeneID" id="58723228"/>
<protein>
    <submittedName>
        <fullName evidence="2">AIPR family protein</fullName>
    </submittedName>
</protein>
<keyword evidence="3" id="KW-1185">Reference proteome</keyword>
<dbReference type="EMBL" id="JACKZP010000140">
    <property type="protein sequence ID" value="MBC1304926.1"/>
    <property type="molecule type" value="Genomic_DNA"/>
</dbReference>
<dbReference type="RefSeq" id="WP_011317444.1">
    <property type="nucleotide sequence ID" value="NZ_JACKZP010000140.1"/>
</dbReference>
<dbReference type="Proteomes" id="UP000570851">
    <property type="component" value="Unassembled WGS sequence"/>
</dbReference>
<gene>
    <name evidence="2" type="ORF">GNE12_23710</name>
</gene>
<reference evidence="2 3" key="1">
    <citation type="submission" date="2019-11" db="EMBL/GenBank/DDBJ databases">
        <title>Comparison of genomes from free-living endosymbiotic cyanobacteria isolated from Azolla.</title>
        <authorList>
            <person name="Thiel T."/>
            <person name="Pratte B."/>
        </authorList>
    </citation>
    <scope>NUCLEOTIDE SEQUENCE [LARGE SCALE GENOMIC DNA]</scope>
    <source>
        <strain evidence="2 3">N2B</strain>
    </source>
</reference>
<organism evidence="2 3">
    <name type="scientific">Trichormus variabilis N2B</name>
    <dbReference type="NCBI Taxonomy" id="2681315"/>
    <lineage>
        <taxon>Bacteria</taxon>
        <taxon>Bacillati</taxon>
        <taxon>Cyanobacteriota</taxon>
        <taxon>Cyanophyceae</taxon>
        <taxon>Nostocales</taxon>
        <taxon>Nostocaceae</taxon>
        <taxon>Trichormus</taxon>
    </lineage>
</organism>
<dbReference type="InterPro" id="IPR018891">
    <property type="entry name" value="AIPR_C"/>
</dbReference>
<accession>A0ABR6SEV4</accession>
<sequence length="621" mass="72832">MIDPVINSFVQQYLTEYEIESEGEYTDFELFANYCVFSSFNRRTEDFDVTKVHTGQTKDTGLDGIGIFIDDVLVNSEEDAEQIIGDNKNRTLKLKFIFVQAKLKNSFEFEVVKKTIDAVQDFFADYRDIQPIYSRSEQVKEKAALASYLLKKYIINTRDKKPECHIYYICISHKDADSTIKLKQARLVKELEEKLRFLSGINFYLWGSDKIEKLYRQTKRQVEATIRVSKYFTLKVPGVKRAYITAVSFEQFKNIILDEDKNIRDVIFYDNIRGFLGVGEDNSINEAIKETLKSTEEVNLFPLLNNGITIITHNLNIIDDDKYQLIDYQVVNGCQTSHVLDMCKDFPNIDDIIIPVRIIETDDDNIRNKIIKATNSQTEVKKELLAALSDFNKKLEECYESQEPRHSKYLYYERRPGQFFNQSVIKTRIIKIQPQIKSFTAMFLDEPHKVKYFDQKLIDRIGSDIFHKDHYPIAYYTSSWAFYQLNSLYKKPSFNRNYNKKDTSTVVKYYLLMIFKYLAIPGDCVSCKNKKEIERYCNELLRILDKTEESEKIFVEANNKLISFAQKYSQQNFKSISPDYEKICKQESWTDFILTEMGITNKNLSKERQKAITDKQGTLPL</sequence>